<accession>A0A6C0JP89</accession>
<proteinExistence type="predicted"/>
<organism evidence="1">
    <name type="scientific">viral metagenome</name>
    <dbReference type="NCBI Taxonomy" id="1070528"/>
    <lineage>
        <taxon>unclassified sequences</taxon>
        <taxon>metagenomes</taxon>
        <taxon>organismal metagenomes</taxon>
    </lineage>
</organism>
<reference evidence="1" key="1">
    <citation type="journal article" date="2020" name="Nature">
        <title>Giant virus diversity and host interactions through global metagenomics.</title>
        <authorList>
            <person name="Schulz F."/>
            <person name="Roux S."/>
            <person name="Paez-Espino D."/>
            <person name="Jungbluth S."/>
            <person name="Walsh D.A."/>
            <person name="Denef V.J."/>
            <person name="McMahon K.D."/>
            <person name="Konstantinidis K.T."/>
            <person name="Eloe-Fadrosh E.A."/>
            <person name="Kyrpides N.C."/>
            <person name="Woyke T."/>
        </authorList>
    </citation>
    <scope>NUCLEOTIDE SEQUENCE</scope>
    <source>
        <strain evidence="1">GVMAG-S-1040241-154</strain>
    </source>
</reference>
<dbReference type="AlphaFoldDB" id="A0A6C0JP89"/>
<evidence type="ECO:0000313" key="1">
    <source>
        <dbReference type="EMBL" id="QHU07193.1"/>
    </source>
</evidence>
<sequence length="169" mass="20234">MIKPYNDLEYNKYNNDYVKVSKYEKKKKKCTETYIGKICVDKFNEKKYIPDKNVNYEFVKPYSNTIINVPVDEYDPKLESDKLSCKNVDYLNAKYFDQNTIILTETDPIKPTNYDYEKDLYILRGIPITPYSCNKKHEKYKEGLWVNQFQENDFKSNNMFNINTKKKSA</sequence>
<dbReference type="EMBL" id="MN740684">
    <property type="protein sequence ID" value="QHU07193.1"/>
    <property type="molecule type" value="Genomic_DNA"/>
</dbReference>
<protein>
    <submittedName>
        <fullName evidence="1">Uncharacterized protein</fullName>
    </submittedName>
</protein>
<name>A0A6C0JP89_9ZZZZ</name>